<gene>
    <name evidence="1" type="ORF">LCGC14_2104650</name>
</gene>
<proteinExistence type="predicted"/>
<sequence>MRINRNVTHELFTTVKVNEVIVEPGDLVENLINILEEFAFSAKIVEVGSSPKGIALANGAVSLIFEAIA</sequence>
<name>A0A0F9EW43_9ZZZZ</name>
<evidence type="ECO:0000313" key="1">
    <source>
        <dbReference type="EMBL" id="KKL70461.1"/>
    </source>
</evidence>
<protein>
    <submittedName>
        <fullName evidence="1">Uncharacterized protein</fullName>
    </submittedName>
</protein>
<comment type="caution">
    <text evidence="1">The sequence shown here is derived from an EMBL/GenBank/DDBJ whole genome shotgun (WGS) entry which is preliminary data.</text>
</comment>
<dbReference type="EMBL" id="LAZR01025886">
    <property type="protein sequence ID" value="KKL70461.1"/>
    <property type="molecule type" value="Genomic_DNA"/>
</dbReference>
<organism evidence="1">
    <name type="scientific">marine sediment metagenome</name>
    <dbReference type="NCBI Taxonomy" id="412755"/>
    <lineage>
        <taxon>unclassified sequences</taxon>
        <taxon>metagenomes</taxon>
        <taxon>ecological metagenomes</taxon>
    </lineage>
</organism>
<accession>A0A0F9EW43</accession>
<dbReference type="AlphaFoldDB" id="A0A0F9EW43"/>
<reference evidence="1" key="1">
    <citation type="journal article" date="2015" name="Nature">
        <title>Complex archaea that bridge the gap between prokaryotes and eukaryotes.</title>
        <authorList>
            <person name="Spang A."/>
            <person name="Saw J.H."/>
            <person name="Jorgensen S.L."/>
            <person name="Zaremba-Niedzwiedzka K."/>
            <person name="Martijn J."/>
            <person name="Lind A.E."/>
            <person name="van Eijk R."/>
            <person name="Schleper C."/>
            <person name="Guy L."/>
            <person name="Ettema T.J."/>
        </authorList>
    </citation>
    <scope>NUCLEOTIDE SEQUENCE</scope>
</reference>